<dbReference type="EMBL" id="NFLB01000009">
    <property type="protein sequence ID" value="OUQ04743.1"/>
    <property type="molecule type" value="Genomic_DNA"/>
</dbReference>
<accession>A0A1Y4EQA2</accession>
<reference evidence="3" key="1">
    <citation type="submission" date="2017-04" db="EMBL/GenBank/DDBJ databases">
        <title>Function of individual gut microbiota members based on whole genome sequencing of pure cultures obtained from chicken caecum.</title>
        <authorList>
            <person name="Medvecky M."/>
            <person name="Cejkova D."/>
            <person name="Polansky O."/>
            <person name="Karasova D."/>
            <person name="Kubasova T."/>
            <person name="Cizek A."/>
            <person name="Rychlik I."/>
        </authorList>
    </citation>
    <scope>NUCLEOTIDE SEQUENCE [LARGE SCALE GENOMIC DNA]</scope>
    <source>
        <strain evidence="3">An149</strain>
    </source>
</reference>
<name>A0A1Y4EQA2_9FIRM</name>
<gene>
    <name evidence="2" type="ORF">B5E91_08530</name>
</gene>
<keyword evidence="1" id="KW-0812">Transmembrane</keyword>
<organism evidence="2 3">
    <name type="scientific">Thomasclavelia spiroformis</name>
    <dbReference type="NCBI Taxonomy" id="29348"/>
    <lineage>
        <taxon>Bacteria</taxon>
        <taxon>Bacillati</taxon>
        <taxon>Bacillota</taxon>
        <taxon>Erysipelotrichia</taxon>
        <taxon>Erysipelotrichales</taxon>
        <taxon>Coprobacillaceae</taxon>
        <taxon>Thomasclavelia</taxon>
    </lineage>
</organism>
<keyword evidence="1" id="KW-1133">Transmembrane helix</keyword>
<dbReference type="Proteomes" id="UP000196258">
    <property type="component" value="Unassembled WGS sequence"/>
</dbReference>
<evidence type="ECO:0000256" key="1">
    <source>
        <dbReference type="SAM" id="Phobius"/>
    </source>
</evidence>
<protein>
    <submittedName>
        <fullName evidence="2">Uncharacterized protein</fullName>
    </submittedName>
</protein>
<proteinExistence type="predicted"/>
<feature type="transmembrane region" description="Helical" evidence="1">
    <location>
        <begin position="12"/>
        <end position="32"/>
    </location>
</feature>
<keyword evidence="1" id="KW-0472">Membrane</keyword>
<dbReference type="AlphaFoldDB" id="A0A1Y4EQA2"/>
<evidence type="ECO:0000313" key="2">
    <source>
        <dbReference type="EMBL" id="OUQ04743.1"/>
    </source>
</evidence>
<sequence length="110" mass="12931">MSLKKLDFNKKIIIFLICLQVVTIGLVIKLVLDNKEDKGLYPLGRQYLEYAFIEDRYDVQILDEKGNDITEKFIEENKKYYKTGDWDTIMENFVKESGSMSTADKYIDDN</sequence>
<dbReference type="RefSeq" id="WP_087256835.1">
    <property type="nucleotide sequence ID" value="NZ_CAJFOD010000061.1"/>
</dbReference>
<comment type="caution">
    <text evidence="2">The sequence shown here is derived from an EMBL/GenBank/DDBJ whole genome shotgun (WGS) entry which is preliminary data.</text>
</comment>
<evidence type="ECO:0000313" key="3">
    <source>
        <dbReference type="Proteomes" id="UP000196258"/>
    </source>
</evidence>